<protein>
    <submittedName>
        <fullName evidence="2">Uncharacterized protein</fullName>
    </submittedName>
</protein>
<name>A0ABC9SB96_HELPX</name>
<dbReference type="EMBL" id="APEZ01000012">
    <property type="protein sequence ID" value="EMH67937.1"/>
    <property type="molecule type" value="Genomic_DNA"/>
</dbReference>
<keyword evidence="1" id="KW-0175">Coiled coil</keyword>
<feature type="coiled-coil region" evidence="1">
    <location>
        <begin position="162"/>
        <end position="229"/>
    </location>
</feature>
<sequence length="267" mass="31700">MVDRITDDTGFPNLDLDSDTDSTIDYDGNPKVPKDKKIYSLRLFEEHLKYFFARDFSGDERGREFINDITSRIKPICGNTNIYTSLSSVSESCTDKYYLDDYIKSVVGDEDYNKLTSREFWETKAWSKEEIDKFKQDLNPLYQKIQKKILTAYFQEYKYFTLNQSNTILKEARTELSKLRKIYQQEQQKYQKEHQQKIQQKQQESLKEQKELTEKLAQVEQKIKRMKEQGNTIEIPLKFGEVFKTRACSNLKEAKIKTNKGTYTFSF</sequence>
<organism evidence="2 3">
    <name type="scientific">Helicobacter pylori HP260AFii</name>
    <dbReference type="NCBI Taxonomy" id="1159077"/>
    <lineage>
        <taxon>Bacteria</taxon>
        <taxon>Pseudomonadati</taxon>
        <taxon>Campylobacterota</taxon>
        <taxon>Epsilonproteobacteria</taxon>
        <taxon>Campylobacterales</taxon>
        <taxon>Helicobacteraceae</taxon>
        <taxon>Helicobacter</taxon>
    </lineage>
</organism>
<proteinExistence type="predicted"/>
<dbReference type="AlphaFoldDB" id="A0ABC9SB96"/>
<evidence type="ECO:0000313" key="2">
    <source>
        <dbReference type="EMBL" id="EMH67937.1"/>
    </source>
</evidence>
<dbReference type="RefSeq" id="WP_001951954.1">
    <property type="nucleotide sequence ID" value="NZ_KB642475.1"/>
</dbReference>
<gene>
    <name evidence="2" type="ORF">HMPREF1449_00338</name>
</gene>
<evidence type="ECO:0000256" key="1">
    <source>
        <dbReference type="SAM" id="Coils"/>
    </source>
</evidence>
<evidence type="ECO:0000313" key="3">
    <source>
        <dbReference type="Proteomes" id="UP000011945"/>
    </source>
</evidence>
<dbReference type="Proteomes" id="UP000011945">
    <property type="component" value="Unassembled WGS sequence"/>
</dbReference>
<reference evidence="2 3" key="1">
    <citation type="submission" date="2012-12" db="EMBL/GenBank/DDBJ databases">
        <authorList>
            <person name="Weinstock G."/>
            <person name="Sodergren E."/>
            <person name="Lobos E.A."/>
            <person name="Fulton L."/>
            <person name="Fulton R."/>
            <person name="Courtney L."/>
            <person name="Fronick C."/>
            <person name="O'Laughlin M."/>
            <person name="Godfrey J."/>
            <person name="Wilson R.M."/>
            <person name="Miner T."/>
            <person name="Farmer C."/>
            <person name="Delehaunty K."/>
            <person name="Cordes M."/>
            <person name="Minx P."/>
            <person name="Tomlinson C."/>
            <person name="Chen J."/>
            <person name="Wollam A."/>
            <person name="Pepin K.H."/>
            <person name="Bhonagiri V."/>
            <person name="Zhang X."/>
            <person name="Suruliraj S."/>
            <person name="Antonio M."/>
            <person name="Secka O."/>
            <person name="Thomas J."/>
            <person name="Warren W."/>
            <person name="Mitreva M."/>
            <person name="Mardis E.R."/>
            <person name="Wilson R.K."/>
        </authorList>
    </citation>
    <scope>NUCLEOTIDE SEQUENCE [LARGE SCALE GENOMIC DNA]</scope>
    <source>
        <strain evidence="2 3">HP260AFii</strain>
    </source>
</reference>
<accession>A0ABC9SB96</accession>
<comment type="caution">
    <text evidence="2">The sequence shown here is derived from an EMBL/GenBank/DDBJ whole genome shotgun (WGS) entry which is preliminary data.</text>
</comment>